<comment type="caution">
    <text evidence="3">The sequence shown here is derived from an EMBL/GenBank/DDBJ whole genome shotgun (WGS) entry which is preliminary data.</text>
</comment>
<keyword evidence="4" id="KW-1185">Reference proteome</keyword>
<feature type="domain" description="PRC-barrel" evidence="2">
    <location>
        <begin position="38"/>
        <end position="95"/>
    </location>
</feature>
<dbReference type="Gene3D" id="1.10.287.700">
    <property type="entry name" value="Helix hairpin bin"/>
    <property type="match status" value="1"/>
</dbReference>
<name>A0ABV1NCV9_9GAMM</name>
<dbReference type="RefSeq" id="WP_349761141.1">
    <property type="nucleotide sequence ID" value="NZ_JBEGCJ010000002.1"/>
</dbReference>
<accession>A0ABV1NCV9</accession>
<dbReference type="Pfam" id="PF05239">
    <property type="entry name" value="PRC"/>
    <property type="match status" value="1"/>
</dbReference>
<dbReference type="EMBL" id="JBEGCJ010000002">
    <property type="protein sequence ID" value="MEQ6916883.1"/>
    <property type="molecule type" value="Genomic_DNA"/>
</dbReference>
<dbReference type="SUPFAM" id="SSF50346">
    <property type="entry name" value="PRC-barrel domain"/>
    <property type="match status" value="1"/>
</dbReference>
<dbReference type="InterPro" id="IPR011033">
    <property type="entry name" value="PRC_barrel-like_sf"/>
</dbReference>
<evidence type="ECO:0000313" key="4">
    <source>
        <dbReference type="Proteomes" id="UP001442468"/>
    </source>
</evidence>
<organism evidence="3 4">
    <name type="scientific">Halomonas aquatica</name>
    <dbReference type="NCBI Taxonomy" id="3151123"/>
    <lineage>
        <taxon>Bacteria</taxon>
        <taxon>Pseudomonadati</taxon>
        <taxon>Pseudomonadota</taxon>
        <taxon>Gammaproteobacteria</taxon>
        <taxon>Oceanospirillales</taxon>
        <taxon>Halomonadaceae</taxon>
        <taxon>Halomonas</taxon>
    </lineage>
</organism>
<evidence type="ECO:0000259" key="2">
    <source>
        <dbReference type="Pfam" id="PF05239"/>
    </source>
</evidence>
<proteinExistence type="predicted"/>
<evidence type="ECO:0000256" key="1">
    <source>
        <dbReference type="SAM" id="SignalP"/>
    </source>
</evidence>
<gene>
    <name evidence="3" type="ORF">ABE960_05010</name>
</gene>
<sequence length="190" mass="20679">MNHGKPLCHTIQNAILSALLAGGLAFSGGVMAASQGLYSSNELLDAGVYSTSDNEQIGEVEDILLDNDMTVRALVIDTGNLLDLKGNQQFVIEVGKFTVETRNGNSLEEIEYRVNVDLNEEQLAQQPEYTNDWWKGARESAQQAWEETKKGAASAWETTQEGASRALNSIGKALENVGEQTQEAAERTSE</sequence>
<keyword evidence="1" id="KW-0732">Signal</keyword>
<dbReference type="InterPro" id="IPR027275">
    <property type="entry name" value="PRC-brl_dom"/>
</dbReference>
<dbReference type="Proteomes" id="UP001442468">
    <property type="component" value="Unassembled WGS sequence"/>
</dbReference>
<reference evidence="3 4" key="1">
    <citation type="submission" date="2024-05" db="EMBL/GenBank/DDBJ databases">
        <title>Halomonas sp. SSM6 16S ribosomal RNA gene Genome sequencing and assembly.</title>
        <authorList>
            <person name="Yook S."/>
        </authorList>
    </citation>
    <scope>NUCLEOTIDE SEQUENCE [LARGE SCALE GENOMIC DNA]</scope>
    <source>
        <strain evidence="3 4">SSM6</strain>
    </source>
</reference>
<feature type="signal peptide" evidence="1">
    <location>
        <begin position="1"/>
        <end position="32"/>
    </location>
</feature>
<feature type="chain" id="PRO_5047339916" evidence="1">
    <location>
        <begin position="33"/>
        <end position="190"/>
    </location>
</feature>
<protein>
    <submittedName>
        <fullName evidence="3">PRC-barrel domain-containing protein</fullName>
    </submittedName>
</protein>
<dbReference type="Gene3D" id="2.30.30.240">
    <property type="entry name" value="PRC-barrel domain"/>
    <property type="match status" value="1"/>
</dbReference>
<evidence type="ECO:0000313" key="3">
    <source>
        <dbReference type="EMBL" id="MEQ6916883.1"/>
    </source>
</evidence>